<reference evidence="2 3" key="1">
    <citation type="submission" date="2019-06" db="EMBL/GenBank/DDBJ databases">
        <title>Whole genome sequence for Rhodospirillaceae sp. R148.</title>
        <authorList>
            <person name="Wang G."/>
        </authorList>
    </citation>
    <scope>NUCLEOTIDE SEQUENCE [LARGE SCALE GENOMIC DNA]</scope>
    <source>
        <strain evidence="2 3">R148</strain>
    </source>
</reference>
<evidence type="ECO:0000313" key="2">
    <source>
        <dbReference type="EMBL" id="TQV80309.1"/>
    </source>
</evidence>
<evidence type="ECO:0008006" key="4">
    <source>
        <dbReference type="Google" id="ProtNLM"/>
    </source>
</evidence>
<dbReference type="RefSeq" id="WP_142896022.1">
    <property type="nucleotide sequence ID" value="NZ_ML660054.1"/>
</dbReference>
<proteinExistence type="predicted"/>
<gene>
    <name evidence="2" type="ORF">FKG95_08935</name>
</gene>
<dbReference type="AlphaFoldDB" id="A0A545TSW0"/>
<evidence type="ECO:0000256" key="1">
    <source>
        <dbReference type="SAM" id="SignalP"/>
    </source>
</evidence>
<protein>
    <recommendedName>
        <fullName evidence="4">Lipoprotein</fullName>
    </recommendedName>
</protein>
<dbReference type="OrthoDB" id="8479501at2"/>
<accession>A0A545TSW0</accession>
<comment type="caution">
    <text evidence="2">The sequence shown here is derived from an EMBL/GenBank/DDBJ whole genome shotgun (WGS) entry which is preliminary data.</text>
</comment>
<feature type="signal peptide" evidence="1">
    <location>
        <begin position="1"/>
        <end position="22"/>
    </location>
</feature>
<keyword evidence="3" id="KW-1185">Reference proteome</keyword>
<keyword evidence="1" id="KW-0732">Signal</keyword>
<feature type="chain" id="PRO_5021772559" description="Lipoprotein" evidence="1">
    <location>
        <begin position="23"/>
        <end position="104"/>
    </location>
</feature>
<dbReference type="EMBL" id="VHSH01000003">
    <property type="protein sequence ID" value="TQV80309.1"/>
    <property type="molecule type" value="Genomic_DNA"/>
</dbReference>
<sequence length="104" mass="10923">MKHSVIAAAFGAAFLLAGCASSSLSTQESLLIACRGYTATLTSLAGFRAADRLSDDQVATVEQARPILNQACSGEVMATDDLLAVVEAGLIQMIFIEKEVRDES</sequence>
<evidence type="ECO:0000313" key="3">
    <source>
        <dbReference type="Proteomes" id="UP000315252"/>
    </source>
</evidence>
<organism evidence="2 3">
    <name type="scientific">Denitrobaculum tricleocarpae</name>
    <dbReference type="NCBI Taxonomy" id="2591009"/>
    <lineage>
        <taxon>Bacteria</taxon>
        <taxon>Pseudomonadati</taxon>
        <taxon>Pseudomonadota</taxon>
        <taxon>Alphaproteobacteria</taxon>
        <taxon>Rhodospirillales</taxon>
        <taxon>Rhodospirillaceae</taxon>
        <taxon>Denitrobaculum</taxon>
    </lineage>
</organism>
<name>A0A545TSW0_9PROT</name>
<dbReference type="PROSITE" id="PS51257">
    <property type="entry name" value="PROKAR_LIPOPROTEIN"/>
    <property type="match status" value="1"/>
</dbReference>
<dbReference type="Proteomes" id="UP000315252">
    <property type="component" value="Unassembled WGS sequence"/>
</dbReference>